<dbReference type="Pfam" id="PF00005">
    <property type="entry name" value="ABC_tran"/>
    <property type="match status" value="1"/>
</dbReference>
<keyword evidence="4" id="KW-0813">Transport</keyword>
<dbReference type="GO" id="GO:0005524">
    <property type="term" value="F:ATP binding"/>
    <property type="evidence" value="ECO:0007669"/>
    <property type="project" value="UniProtKB-KW"/>
</dbReference>
<evidence type="ECO:0000313" key="4">
    <source>
        <dbReference type="EMBL" id="MBB4660495.1"/>
    </source>
</evidence>
<dbReference type="PROSITE" id="PS50893">
    <property type="entry name" value="ABC_TRANSPORTER_2"/>
    <property type="match status" value="1"/>
</dbReference>
<dbReference type="Gene3D" id="3.40.50.300">
    <property type="entry name" value="P-loop containing nucleotide triphosphate hydrolases"/>
    <property type="match status" value="1"/>
</dbReference>
<dbReference type="Proteomes" id="UP000585272">
    <property type="component" value="Unassembled WGS sequence"/>
</dbReference>
<name>A0A840I840_9ACTN</name>
<sequence>MAATQAETPLIEARGLRKRYGSIVATDGVDFDIMRGEIVAIVGDNGAGKSTLIKMISGAVTPDEGEIRIDGVPVSIRSPIEARAHGVETVFQDLAMPPNLDVVTNIYLGREPMRRGPLRLFGAVDKKAMRKEAAAHLSDLSINIPRLYGSPVSALSGGQRQSVAIARAMVWASKLVIMDEPTAALGVAQSAKVLEIVRQVRDRGISVAIISHILPHVLDIADRVIVLRHGRKVAELPTSELDEHKLIELIVGVRSAQPAASRAAVS</sequence>
<dbReference type="InterPro" id="IPR027417">
    <property type="entry name" value="P-loop_NTPase"/>
</dbReference>
<evidence type="ECO:0000313" key="5">
    <source>
        <dbReference type="Proteomes" id="UP000585272"/>
    </source>
</evidence>
<protein>
    <submittedName>
        <fullName evidence="4">ABC-type sugar transport system ATPase subunit</fullName>
    </submittedName>
</protein>
<dbReference type="PANTHER" id="PTHR43790">
    <property type="entry name" value="CARBOHYDRATE TRANSPORT ATP-BINDING PROTEIN MG119-RELATED"/>
    <property type="match status" value="1"/>
</dbReference>
<dbReference type="InterPro" id="IPR050107">
    <property type="entry name" value="ABC_carbohydrate_import_ATPase"/>
</dbReference>
<feature type="domain" description="ABC transporter" evidence="3">
    <location>
        <begin position="11"/>
        <end position="254"/>
    </location>
</feature>
<dbReference type="SMART" id="SM00382">
    <property type="entry name" value="AAA"/>
    <property type="match status" value="1"/>
</dbReference>
<reference evidence="4 5" key="1">
    <citation type="submission" date="2020-08" db="EMBL/GenBank/DDBJ databases">
        <title>Genomic Encyclopedia of Archaeal and Bacterial Type Strains, Phase II (KMG-II): from individual species to whole genera.</title>
        <authorList>
            <person name="Goeker M."/>
        </authorList>
    </citation>
    <scope>NUCLEOTIDE SEQUENCE [LARGE SCALE GENOMIC DNA]</scope>
    <source>
        <strain evidence="4 5">DSM 23288</strain>
    </source>
</reference>
<dbReference type="SUPFAM" id="SSF52540">
    <property type="entry name" value="P-loop containing nucleoside triphosphate hydrolases"/>
    <property type="match status" value="1"/>
</dbReference>
<keyword evidence="2" id="KW-0067">ATP-binding</keyword>
<dbReference type="EMBL" id="JACHNU010000001">
    <property type="protein sequence ID" value="MBB4660495.1"/>
    <property type="molecule type" value="Genomic_DNA"/>
</dbReference>
<dbReference type="InterPro" id="IPR003593">
    <property type="entry name" value="AAA+_ATPase"/>
</dbReference>
<organism evidence="4 5">
    <name type="scientific">Conexibacter arvalis</name>
    <dbReference type="NCBI Taxonomy" id="912552"/>
    <lineage>
        <taxon>Bacteria</taxon>
        <taxon>Bacillati</taxon>
        <taxon>Actinomycetota</taxon>
        <taxon>Thermoleophilia</taxon>
        <taxon>Solirubrobacterales</taxon>
        <taxon>Conexibacteraceae</taxon>
        <taxon>Conexibacter</taxon>
    </lineage>
</organism>
<keyword evidence="4" id="KW-0762">Sugar transport</keyword>
<dbReference type="CDD" id="cd03216">
    <property type="entry name" value="ABC_Carb_Monos_I"/>
    <property type="match status" value="1"/>
</dbReference>
<gene>
    <name evidence="4" type="ORF">BDZ31_000068</name>
</gene>
<evidence type="ECO:0000256" key="1">
    <source>
        <dbReference type="ARBA" id="ARBA00022741"/>
    </source>
</evidence>
<accession>A0A840I840</accession>
<dbReference type="RefSeq" id="WP_183337879.1">
    <property type="nucleotide sequence ID" value="NZ_JACHNU010000001.1"/>
</dbReference>
<dbReference type="InterPro" id="IPR003439">
    <property type="entry name" value="ABC_transporter-like_ATP-bd"/>
</dbReference>
<dbReference type="GO" id="GO:0016887">
    <property type="term" value="F:ATP hydrolysis activity"/>
    <property type="evidence" value="ECO:0007669"/>
    <property type="project" value="InterPro"/>
</dbReference>
<comment type="caution">
    <text evidence="4">The sequence shown here is derived from an EMBL/GenBank/DDBJ whole genome shotgun (WGS) entry which is preliminary data.</text>
</comment>
<evidence type="ECO:0000259" key="3">
    <source>
        <dbReference type="PROSITE" id="PS50893"/>
    </source>
</evidence>
<dbReference type="AlphaFoldDB" id="A0A840I840"/>
<keyword evidence="1" id="KW-0547">Nucleotide-binding</keyword>
<dbReference type="PANTHER" id="PTHR43790:SF8">
    <property type="entry name" value="SUGAR ABC TRANSPORTER ATP-BINDING PROTEIN"/>
    <property type="match status" value="1"/>
</dbReference>
<evidence type="ECO:0000256" key="2">
    <source>
        <dbReference type="ARBA" id="ARBA00022840"/>
    </source>
</evidence>
<proteinExistence type="predicted"/>
<keyword evidence="5" id="KW-1185">Reference proteome</keyword>